<accession>L7VZ65</accession>
<evidence type="ECO:0000313" key="3">
    <source>
        <dbReference type="EMBL" id="AGC71415.1"/>
    </source>
</evidence>
<proteinExistence type="predicted"/>
<dbReference type="GO" id="GO:0005524">
    <property type="term" value="F:ATP binding"/>
    <property type="evidence" value="ECO:0007669"/>
    <property type="project" value="UniProtKB-UniRule"/>
</dbReference>
<sequence length="439" mass="48129">MTSRDALLKRIDESLGERCLVWFGIRGSDAGSLLQLRQFRDAFSITDALPAAKMRTSVALEDLTGRRVDLDSYDIDYDDGPHVQRLRLQILTLLRQQAAVAAYRPSHFLSAIGFASFPAADMLGLFKDRQTAFEHKPWVETELQRRGIRTVEWSYVAAEHRHVIRERLSAGPLVLRPNRTSGGAGVLLLNSEDQLDQLPTDDSDHFVGVSDFMGNAIPLNVGAVVWASGQITLHPASIQLIGLPSCTSRRFGYCGNDFAAFELLDPSVVTEVEALTLRIGTWLANLGYLGAFGVDYLLNEDTLLFAEINARLQGSTAVSAAMAARAGHSDIVLEHVAAGLGLEPVMSMTLQDWASELPPTSQVIVHNARHQPARVEGTPSTIAKDWRIELTPSRDLFIEPGAVIARIVAPRQVTRTGFELDAYTEDLVQSTYTSVLGVP</sequence>
<keyword evidence="1" id="KW-0067">ATP-binding</keyword>
<dbReference type="GO" id="GO:0046872">
    <property type="term" value="F:metal ion binding"/>
    <property type="evidence" value="ECO:0007669"/>
    <property type="project" value="InterPro"/>
</dbReference>
<protein>
    <recommendedName>
        <fullName evidence="2">ATP-grasp domain-containing protein</fullName>
    </recommendedName>
</protein>
<dbReference type="InterPro" id="IPR003806">
    <property type="entry name" value="ATP-grasp_PylC-type"/>
</dbReference>
<dbReference type="PROSITE" id="PS50975">
    <property type="entry name" value="ATP_GRASP"/>
    <property type="match status" value="1"/>
</dbReference>
<organism evidence="3">
    <name type="scientific">uncultured bacterium A1Q1_fos_1000</name>
    <dbReference type="NCBI Taxonomy" id="1256536"/>
    <lineage>
        <taxon>Bacteria</taxon>
        <taxon>environmental samples</taxon>
    </lineage>
</organism>
<evidence type="ECO:0000259" key="2">
    <source>
        <dbReference type="PROSITE" id="PS50975"/>
    </source>
</evidence>
<evidence type="ECO:0000256" key="1">
    <source>
        <dbReference type="PROSITE-ProRule" id="PRU00409"/>
    </source>
</evidence>
<dbReference type="Gene3D" id="3.30.470.20">
    <property type="entry name" value="ATP-grasp fold, B domain"/>
    <property type="match status" value="1"/>
</dbReference>
<dbReference type="EMBL" id="JX649871">
    <property type="protein sequence ID" value="AGC71415.1"/>
    <property type="molecule type" value="Genomic_DNA"/>
</dbReference>
<reference evidence="3" key="1">
    <citation type="submission" date="2012-09" db="EMBL/GenBank/DDBJ databases">
        <title>Metagenomic Characterization of a Microbial Community in Wastewater Detects High Levels of Antibiotic Resistance.</title>
        <authorList>
            <person name="Abrams M."/>
            <person name="Caldwell A."/>
            <person name="Vandaei E."/>
            <person name="Lee W."/>
            <person name="Perrott J."/>
            <person name="Khan S.Y."/>
            <person name="Ta J."/>
            <person name="Romero D."/>
            <person name="Nguyen V."/>
            <person name="Pourmand N."/>
            <person name="Ouverney C.C."/>
        </authorList>
    </citation>
    <scope>NUCLEOTIDE SEQUENCE</scope>
</reference>
<dbReference type="SUPFAM" id="SSF56059">
    <property type="entry name" value="Glutathione synthetase ATP-binding domain-like"/>
    <property type="match status" value="1"/>
</dbReference>
<name>L7VZ65_9BACT</name>
<keyword evidence="1" id="KW-0547">Nucleotide-binding</keyword>
<dbReference type="Pfam" id="PF02655">
    <property type="entry name" value="ATP-grasp_3"/>
    <property type="match status" value="1"/>
</dbReference>
<dbReference type="InterPro" id="IPR011761">
    <property type="entry name" value="ATP-grasp"/>
</dbReference>
<feature type="domain" description="ATP-grasp" evidence="2">
    <location>
        <begin position="140"/>
        <end position="337"/>
    </location>
</feature>
<dbReference type="AlphaFoldDB" id="L7VZ65"/>